<keyword evidence="10 11" id="KW-0472">Membrane</keyword>
<gene>
    <name evidence="12" type="primary">secG</name>
    <name evidence="12" type="ORF">EVA68_04415</name>
</gene>
<dbReference type="NCBIfam" id="TIGR00810">
    <property type="entry name" value="secG"/>
    <property type="match status" value="1"/>
</dbReference>
<dbReference type="PRINTS" id="PR01651">
    <property type="entry name" value="SECGEXPORT"/>
</dbReference>
<evidence type="ECO:0000256" key="5">
    <source>
        <dbReference type="ARBA" id="ARBA00022475"/>
    </source>
</evidence>
<comment type="caution">
    <text evidence="11">Lacks conserved residue(s) required for the propagation of feature annotation.</text>
</comment>
<evidence type="ECO:0000256" key="7">
    <source>
        <dbReference type="ARBA" id="ARBA00022927"/>
    </source>
</evidence>
<dbReference type="AlphaFoldDB" id="A0A520S1S5"/>
<dbReference type="PANTHER" id="PTHR34182:SF1">
    <property type="entry name" value="PROTEIN-EXPORT MEMBRANE PROTEIN SECG"/>
    <property type="match status" value="1"/>
</dbReference>
<evidence type="ECO:0000256" key="6">
    <source>
        <dbReference type="ARBA" id="ARBA00022692"/>
    </source>
</evidence>
<keyword evidence="8 11" id="KW-1133">Transmembrane helix</keyword>
<dbReference type="GO" id="GO:0015450">
    <property type="term" value="F:protein-transporting ATPase activity"/>
    <property type="evidence" value="ECO:0007669"/>
    <property type="project" value="UniProtKB-UniRule"/>
</dbReference>
<evidence type="ECO:0000313" key="12">
    <source>
        <dbReference type="EMBL" id="RZO76425.1"/>
    </source>
</evidence>
<keyword evidence="5 11" id="KW-1003">Cell membrane</keyword>
<dbReference type="EMBL" id="SHAG01000012">
    <property type="protein sequence ID" value="RZO76425.1"/>
    <property type="molecule type" value="Genomic_DNA"/>
</dbReference>
<comment type="subcellular location">
    <subcellularLocation>
        <location evidence="1 11">Cell membrane</location>
        <topology evidence="1 11">Multi-pass membrane protein</topology>
    </subcellularLocation>
</comment>
<keyword evidence="7 11" id="KW-0653">Protein transport</keyword>
<comment type="similarity">
    <text evidence="2 11">Belongs to the SecG family.</text>
</comment>
<dbReference type="GO" id="GO:0065002">
    <property type="term" value="P:intracellular protein transmembrane transport"/>
    <property type="evidence" value="ECO:0007669"/>
    <property type="project" value="TreeGrafter"/>
</dbReference>
<dbReference type="InterPro" id="IPR004692">
    <property type="entry name" value="SecG"/>
</dbReference>
<comment type="function">
    <text evidence="11">Involved in protein export. Participates in an early event of protein translocation.</text>
</comment>
<evidence type="ECO:0000256" key="11">
    <source>
        <dbReference type="RuleBase" id="RU365087"/>
    </source>
</evidence>
<name>A0A520S1S5_9GAMM</name>
<organism evidence="12 13">
    <name type="scientific">OM182 bacterium</name>
    <dbReference type="NCBI Taxonomy" id="2510334"/>
    <lineage>
        <taxon>Bacteria</taxon>
        <taxon>Pseudomonadati</taxon>
        <taxon>Pseudomonadota</taxon>
        <taxon>Gammaproteobacteria</taxon>
        <taxon>OMG group</taxon>
        <taxon>OM182 clade</taxon>
    </lineage>
</organism>
<keyword evidence="9 11" id="KW-0811">Translocation</keyword>
<evidence type="ECO:0000256" key="2">
    <source>
        <dbReference type="ARBA" id="ARBA00008445"/>
    </source>
</evidence>
<dbReference type="PANTHER" id="PTHR34182">
    <property type="entry name" value="PROTEIN-EXPORT MEMBRANE PROTEIN SECG"/>
    <property type="match status" value="1"/>
</dbReference>
<dbReference type="GO" id="GO:0009306">
    <property type="term" value="P:protein secretion"/>
    <property type="evidence" value="ECO:0007669"/>
    <property type="project" value="UniProtKB-UniRule"/>
</dbReference>
<sequence>MVETLVLVAHVLAALVIICLILIQQGKGADMGAGFGAGGSSTVFGSEGAGNFLTKMTTWIAIGFFMTSFALAYFAKQRSVNVSDFGVPEVLQRQEVPTPLSEVPIVEMENTSIPEL</sequence>
<dbReference type="Proteomes" id="UP000316199">
    <property type="component" value="Unassembled WGS sequence"/>
</dbReference>
<dbReference type="GO" id="GO:0005886">
    <property type="term" value="C:plasma membrane"/>
    <property type="evidence" value="ECO:0007669"/>
    <property type="project" value="UniProtKB-SubCell"/>
</dbReference>
<evidence type="ECO:0000256" key="1">
    <source>
        <dbReference type="ARBA" id="ARBA00004651"/>
    </source>
</evidence>
<protein>
    <recommendedName>
        <fullName evidence="3 11">Protein-export membrane protein SecG</fullName>
    </recommendedName>
</protein>
<evidence type="ECO:0000256" key="9">
    <source>
        <dbReference type="ARBA" id="ARBA00023010"/>
    </source>
</evidence>
<comment type="caution">
    <text evidence="12">The sequence shown here is derived from an EMBL/GenBank/DDBJ whole genome shotgun (WGS) entry which is preliminary data.</text>
</comment>
<evidence type="ECO:0000256" key="4">
    <source>
        <dbReference type="ARBA" id="ARBA00022448"/>
    </source>
</evidence>
<dbReference type="Pfam" id="PF03840">
    <property type="entry name" value="SecG"/>
    <property type="match status" value="1"/>
</dbReference>
<accession>A0A520S1S5</accession>
<keyword evidence="4 11" id="KW-0813">Transport</keyword>
<dbReference type="GO" id="GO:0043952">
    <property type="term" value="P:protein transport by the Sec complex"/>
    <property type="evidence" value="ECO:0007669"/>
    <property type="project" value="TreeGrafter"/>
</dbReference>
<proteinExistence type="inferred from homology"/>
<evidence type="ECO:0000256" key="3">
    <source>
        <dbReference type="ARBA" id="ARBA00017876"/>
    </source>
</evidence>
<evidence type="ECO:0000256" key="8">
    <source>
        <dbReference type="ARBA" id="ARBA00022989"/>
    </source>
</evidence>
<evidence type="ECO:0000313" key="13">
    <source>
        <dbReference type="Proteomes" id="UP000316199"/>
    </source>
</evidence>
<keyword evidence="6 11" id="KW-0812">Transmembrane</keyword>
<reference evidence="12 13" key="1">
    <citation type="submission" date="2019-02" db="EMBL/GenBank/DDBJ databases">
        <title>Prokaryotic population dynamics and viral predation in marine succession experiment using metagenomics: the confinement effect.</title>
        <authorList>
            <person name="Haro-Moreno J.M."/>
            <person name="Rodriguez-Valera F."/>
            <person name="Lopez-Perez M."/>
        </authorList>
    </citation>
    <scope>NUCLEOTIDE SEQUENCE [LARGE SCALE GENOMIC DNA]</scope>
    <source>
        <strain evidence="12">MED-G157</strain>
    </source>
</reference>
<evidence type="ECO:0000256" key="10">
    <source>
        <dbReference type="ARBA" id="ARBA00023136"/>
    </source>
</evidence>
<feature type="transmembrane region" description="Helical" evidence="11">
    <location>
        <begin position="52"/>
        <end position="75"/>
    </location>
</feature>